<dbReference type="AlphaFoldDB" id="D4DTW0"/>
<accession>D4DTW0</accession>
<sequence length="116" mass="12155">MLIASAVALHVAAIAVCGLYFEGWRMAAGLAALAFSLLYALYAGCGFGRDSVARISIDAKGRAALLMRRNQTAFEAVLLPGSMVHRTVCFYTGAWAGGLSANACLRMPLDGRLTAA</sequence>
<dbReference type="EMBL" id="ADBF01000253">
    <property type="protein sequence ID" value="EFE48543.1"/>
    <property type="molecule type" value="Genomic_DNA"/>
</dbReference>
<keyword evidence="1" id="KW-0472">Membrane</keyword>
<keyword evidence="1" id="KW-1133">Transmembrane helix</keyword>
<feature type="transmembrane region" description="Helical" evidence="1">
    <location>
        <begin position="23"/>
        <end position="42"/>
    </location>
</feature>
<protein>
    <submittedName>
        <fullName evidence="2">Uncharacterized protein</fullName>
    </submittedName>
</protein>
<comment type="caution">
    <text evidence="2">The sequence shown here is derived from an EMBL/GenBank/DDBJ whole genome shotgun (WGS) entry which is preliminary data.</text>
</comment>
<proteinExistence type="predicted"/>
<evidence type="ECO:0000256" key="1">
    <source>
        <dbReference type="SAM" id="Phobius"/>
    </source>
</evidence>
<evidence type="ECO:0000313" key="2">
    <source>
        <dbReference type="EMBL" id="EFE48543.1"/>
    </source>
</evidence>
<dbReference type="Proteomes" id="UP000005536">
    <property type="component" value="Unassembled WGS sequence"/>
</dbReference>
<evidence type="ECO:0000313" key="3">
    <source>
        <dbReference type="Proteomes" id="UP000005536"/>
    </source>
</evidence>
<reference evidence="2 3" key="1">
    <citation type="submission" date="2010-02" db="EMBL/GenBank/DDBJ databases">
        <authorList>
            <person name="Weinstock G."/>
            <person name="Sodergren E."/>
            <person name="Clifton S."/>
            <person name="Fulton L."/>
            <person name="Fulton B."/>
            <person name="Courtney L."/>
            <person name="Fronick C."/>
            <person name="Harrison M."/>
            <person name="Strong C."/>
            <person name="Farmer C."/>
            <person name="Delahaunty K."/>
            <person name="Markovic C."/>
            <person name="Hall O."/>
            <person name="Minx P."/>
            <person name="Tomlinson C."/>
            <person name="Mitreva M."/>
            <person name="Nelson J."/>
            <person name="Hou S."/>
            <person name="Wollam A."/>
            <person name="Pepin K.H."/>
            <person name="Johnson M."/>
            <person name="Bhonagiri V."/>
            <person name="Zhang X."/>
            <person name="Suruliraj S."/>
            <person name="Warren W."/>
            <person name="Chinwalla A."/>
            <person name="Mardis E.R."/>
            <person name="Wilson R.K."/>
        </authorList>
    </citation>
    <scope>NUCLEOTIDE SEQUENCE [LARGE SCALE GENOMIC DNA]</scope>
    <source>
        <strain evidence="2 3">ATCC 29315</strain>
    </source>
</reference>
<gene>
    <name evidence="2" type="ORF">NEIELOOT_02516</name>
</gene>
<organism evidence="2 3">
    <name type="scientific">Neisseria elongata subsp. glycolytica ATCC 29315</name>
    <dbReference type="NCBI Taxonomy" id="546263"/>
    <lineage>
        <taxon>Bacteria</taxon>
        <taxon>Pseudomonadati</taxon>
        <taxon>Pseudomonadota</taxon>
        <taxon>Betaproteobacteria</taxon>
        <taxon>Neisseriales</taxon>
        <taxon>Neisseriaceae</taxon>
        <taxon>Neisseria</taxon>
    </lineage>
</organism>
<dbReference type="STRING" id="546263.NELON_04510"/>
<keyword evidence="1" id="KW-0812">Transmembrane</keyword>
<name>D4DTW0_NEIEG</name>